<dbReference type="InterPro" id="IPR003593">
    <property type="entry name" value="AAA+_ATPase"/>
</dbReference>
<keyword evidence="5" id="KW-1185">Reference proteome</keyword>
<accession>A0ABV1DEJ3</accession>
<dbReference type="InterPro" id="IPR017871">
    <property type="entry name" value="ABC_transporter-like_CS"/>
</dbReference>
<evidence type="ECO:0000313" key="4">
    <source>
        <dbReference type="EMBL" id="MEQ2428794.1"/>
    </source>
</evidence>
<evidence type="ECO:0000256" key="2">
    <source>
        <dbReference type="ARBA" id="ARBA00022840"/>
    </source>
</evidence>
<proteinExistence type="predicted"/>
<feature type="domain" description="ABC transporter" evidence="3">
    <location>
        <begin position="267"/>
        <end position="526"/>
    </location>
</feature>
<evidence type="ECO:0000313" key="5">
    <source>
        <dbReference type="Proteomes" id="UP001454086"/>
    </source>
</evidence>
<dbReference type="Proteomes" id="UP001454086">
    <property type="component" value="Unassembled WGS sequence"/>
</dbReference>
<dbReference type="RefSeq" id="WP_008717205.1">
    <property type="nucleotide sequence ID" value="NZ_JBBMFM010000220.1"/>
</dbReference>
<dbReference type="InterPro" id="IPR050107">
    <property type="entry name" value="ABC_carbohydrate_import_ATPase"/>
</dbReference>
<dbReference type="SMART" id="SM00382">
    <property type="entry name" value="AAA"/>
    <property type="match status" value="2"/>
</dbReference>
<reference evidence="4 5" key="1">
    <citation type="submission" date="2024-03" db="EMBL/GenBank/DDBJ databases">
        <title>Human intestinal bacterial collection.</title>
        <authorList>
            <person name="Pauvert C."/>
            <person name="Hitch T.C.A."/>
            <person name="Clavel T."/>
        </authorList>
    </citation>
    <scope>NUCLEOTIDE SEQUENCE [LARGE SCALE GENOMIC DNA]</scope>
    <source>
        <strain evidence="4 5">CLA-SR-H021</strain>
    </source>
</reference>
<feature type="domain" description="ABC transporter" evidence="3">
    <location>
        <begin position="6"/>
        <end position="258"/>
    </location>
</feature>
<evidence type="ECO:0000256" key="1">
    <source>
        <dbReference type="ARBA" id="ARBA00022741"/>
    </source>
</evidence>
<dbReference type="Gene3D" id="3.40.50.300">
    <property type="entry name" value="P-loop containing nucleotide triphosphate hydrolases"/>
    <property type="match status" value="2"/>
</dbReference>
<dbReference type="CDD" id="cd03216">
    <property type="entry name" value="ABC_Carb_Monos_I"/>
    <property type="match status" value="1"/>
</dbReference>
<dbReference type="InterPro" id="IPR003439">
    <property type="entry name" value="ABC_transporter-like_ATP-bd"/>
</dbReference>
<comment type="caution">
    <text evidence="4">The sequence shown here is derived from an EMBL/GenBank/DDBJ whole genome shotgun (WGS) entry which is preliminary data.</text>
</comment>
<dbReference type="Pfam" id="PF00005">
    <property type="entry name" value="ABC_tran"/>
    <property type="match status" value="2"/>
</dbReference>
<evidence type="ECO:0000259" key="3">
    <source>
        <dbReference type="PROSITE" id="PS50893"/>
    </source>
</evidence>
<gene>
    <name evidence="4" type="ORF">WMQ36_27915</name>
</gene>
<dbReference type="EMBL" id="JBBMFM010000220">
    <property type="protein sequence ID" value="MEQ2428794.1"/>
    <property type="molecule type" value="Genomic_DNA"/>
</dbReference>
<dbReference type="CDD" id="cd03215">
    <property type="entry name" value="ABC_Carb_Monos_II"/>
    <property type="match status" value="1"/>
</dbReference>
<name>A0ABV1DEJ3_9FIRM</name>
<keyword evidence="2 4" id="KW-0067">ATP-binding</keyword>
<organism evidence="4 5">
    <name type="scientific">Enterocloster hominis</name>
    <name type="common">ex Hitch et al. 2024</name>
    <dbReference type="NCBI Taxonomy" id="1917870"/>
    <lineage>
        <taxon>Bacteria</taxon>
        <taxon>Bacillati</taxon>
        <taxon>Bacillota</taxon>
        <taxon>Clostridia</taxon>
        <taxon>Lachnospirales</taxon>
        <taxon>Lachnospiraceae</taxon>
        <taxon>Enterocloster</taxon>
    </lineage>
</organism>
<keyword evidence="1" id="KW-0547">Nucleotide-binding</keyword>
<sequence length="530" mass="58169">MQNIILEMKNIEKEFNRNKVLKGVSLQVGKGEIVSLVGENGAGKSTLMNILFGMASIVNTGGYEGQIIWEGQPVQMASPGQAMNLGIGMVHQEFMLLPSYTVTENVKLNRENTKPNVVSRIVGNSMSTLDRRHMKSDTKEALDKIHLKVDPSTVVGSMSVGYKQFVEIAREIDKKNIKLIVFDEPTAVLTDMESTWLLDTIREISAAGVAVIFISHKLDEVMEISDKIVVLRDGELVDTIGKGEVDVVGLAKLMVGRNVDFSAIAGRPVEEIEKNGPIMQIKGLSVKMPGENVKGVDIDIHKGEILGFCGLAGQGKLAIANGIAGLYPAFGEVIYKGKKLPFGRPLEVLKDGIGFVSEDRSGIGLLMDESIRMNICLLAMQIKNRFFKSYGFFRQLDRRTMKRTADDMVRELGIKCVNSEQHPSDLSGGNQQKVCIAKAVVFEPDMLFVSEPTRGIDIGAKKVILDYLLTLNREMGITIVITSSELVELRSLCDRIAVVYDGRVKSVLKPTDSDETFGLLMSGLDALEVQ</sequence>
<dbReference type="PANTHER" id="PTHR43790">
    <property type="entry name" value="CARBOHYDRATE TRANSPORT ATP-BINDING PROTEIN MG119-RELATED"/>
    <property type="match status" value="1"/>
</dbReference>
<dbReference type="GO" id="GO:0005524">
    <property type="term" value="F:ATP binding"/>
    <property type="evidence" value="ECO:0007669"/>
    <property type="project" value="UniProtKB-KW"/>
</dbReference>
<protein>
    <submittedName>
        <fullName evidence="4">Sugar ABC transporter ATP-binding protein</fullName>
    </submittedName>
</protein>
<dbReference type="PROSITE" id="PS00211">
    <property type="entry name" value="ABC_TRANSPORTER_1"/>
    <property type="match status" value="1"/>
</dbReference>
<dbReference type="PANTHER" id="PTHR43790:SF4">
    <property type="entry name" value="GUANOSINE IMPORT ATP-BINDING PROTEIN NUPO"/>
    <property type="match status" value="1"/>
</dbReference>
<dbReference type="SUPFAM" id="SSF52540">
    <property type="entry name" value="P-loop containing nucleoside triphosphate hydrolases"/>
    <property type="match status" value="2"/>
</dbReference>
<dbReference type="PROSITE" id="PS50893">
    <property type="entry name" value="ABC_TRANSPORTER_2"/>
    <property type="match status" value="2"/>
</dbReference>
<dbReference type="InterPro" id="IPR027417">
    <property type="entry name" value="P-loop_NTPase"/>
</dbReference>